<accession>A0A450WD63</accession>
<sequence>MLTRQEIEREIARLGKELSKLGDDAAIAVNAPKAVQQIALKERISVLLWVLK</sequence>
<organism evidence="1">
    <name type="scientific">Candidatus Kentrum sp. LPFa</name>
    <dbReference type="NCBI Taxonomy" id="2126335"/>
    <lineage>
        <taxon>Bacteria</taxon>
        <taxon>Pseudomonadati</taxon>
        <taxon>Pseudomonadota</taxon>
        <taxon>Gammaproteobacteria</taxon>
        <taxon>Candidatus Kentrum</taxon>
    </lineage>
</organism>
<name>A0A450WD63_9GAMM</name>
<reference evidence="1" key="1">
    <citation type="submission" date="2019-02" db="EMBL/GenBank/DDBJ databases">
        <authorList>
            <person name="Gruber-Vodicka R. H."/>
            <person name="Seah K. B. B."/>
        </authorList>
    </citation>
    <scope>NUCLEOTIDE SEQUENCE</scope>
    <source>
        <strain evidence="1">BECK_S313</strain>
    </source>
</reference>
<dbReference type="AlphaFoldDB" id="A0A450WD63"/>
<protein>
    <submittedName>
        <fullName evidence="1">Uncharacterized protein</fullName>
    </submittedName>
</protein>
<proteinExistence type="predicted"/>
<evidence type="ECO:0000313" key="1">
    <source>
        <dbReference type="EMBL" id="VFK15009.1"/>
    </source>
</evidence>
<dbReference type="EMBL" id="CAADFK010000071">
    <property type="protein sequence ID" value="VFK15009.1"/>
    <property type="molecule type" value="Genomic_DNA"/>
</dbReference>
<gene>
    <name evidence="1" type="ORF">BECKLPF1236B_GA0070989_107114</name>
</gene>